<accession>A0A1I6PZ69</accession>
<dbReference type="RefSeq" id="WP_092308213.1">
    <property type="nucleotide sequence ID" value="NZ_FOZV01000002.1"/>
</dbReference>
<protein>
    <submittedName>
        <fullName evidence="3">TonB family C-terminal domain-containing protein</fullName>
    </submittedName>
</protein>
<keyword evidence="4" id="KW-1185">Reference proteome</keyword>
<dbReference type="InterPro" id="IPR052173">
    <property type="entry name" value="Beta-lactam_resp_regulator"/>
</dbReference>
<keyword evidence="1" id="KW-0812">Transmembrane</keyword>
<keyword evidence="1" id="KW-1133">Transmembrane helix</keyword>
<dbReference type="PANTHER" id="PTHR34978">
    <property type="entry name" value="POSSIBLE SENSOR-TRANSDUCER PROTEIN BLAR"/>
    <property type="match status" value="1"/>
</dbReference>
<organism evidence="3 4">
    <name type="scientific">Brevundimonas viscosa</name>
    <dbReference type="NCBI Taxonomy" id="871741"/>
    <lineage>
        <taxon>Bacteria</taxon>
        <taxon>Pseudomonadati</taxon>
        <taxon>Pseudomonadota</taxon>
        <taxon>Alphaproteobacteria</taxon>
        <taxon>Caulobacterales</taxon>
        <taxon>Caulobacteraceae</taxon>
        <taxon>Brevundimonas</taxon>
    </lineage>
</organism>
<gene>
    <name evidence="3" type="ORF">SAMN05192570_1424</name>
</gene>
<dbReference type="InterPro" id="IPR008756">
    <property type="entry name" value="Peptidase_M56"/>
</dbReference>
<evidence type="ECO:0000259" key="2">
    <source>
        <dbReference type="Pfam" id="PF05569"/>
    </source>
</evidence>
<feature type="transmembrane region" description="Helical" evidence="1">
    <location>
        <begin position="6"/>
        <end position="25"/>
    </location>
</feature>
<dbReference type="STRING" id="871741.SAMN05192570_1424"/>
<dbReference type="PANTHER" id="PTHR34978:SF3">
    <property type="entry name" value="SLR0241 PROTEIN"/>
    <property type="match status" value="1"/>
</dbReference>
<dbReference type="Pfam" id="PF05569">
    <property type="entry name" value="Peptidase_M56"/>
    <property type="match status" value="1"/>
</dbReference>
<dbReference type="Proteomes" id="UP000198788">
    <property type="component" value="Unassembled WGS sequence"/>
</dbReference>
<sequence length="434" mass="44574">MSGAQLILLSLGLSVGLAAAGLALLGRWERRLGDPALRERLWGALLYVSVLPALLVPLSLLLPAPVVVVPGLAGGAALSVDAVPAAGAGPGLSPDTAVLGGLVLAAALSFLRATDLGRRAIALHRLATGARDAGPDVVRKISVAAGRLGARVPSVCCSDAIPTPLLTGFFRPLLLLPETVAGPAAEAICAHELAHLRRGDHRTVWIEEALLILCAANPLLPWIRARRAAAREEACDALALSGASDTARRLYARALVEAIRKTPSSPVPALTFTSAKRSFAMLRLKAILEPAPPAEPRLRRTALIAAGFATAAAASASIAVAAQREPVVTTAQEAAAAEADRTIRNPDWARHPMPAYPAAALDAGVNAGSGQVRCMAQPDGRLSSCSVLSETPGGLGFGAAAVQAAGNARLAAHQLAEVREPTPVVFTVRFRIAG</sequence>
<reference evidence="4" key="1">
    <citation type="submission" date="2016-10" db="EMBL/GenBank/DDBJ databases">
        <authorList>
            <person name="Varghese N."/>
            <person name="Submissions S."/>
        </authorList>
    </citation>
    <scope>NUCLEOTIDE SEQUENCE [LARGE SCALE GENOMIC DNA]</scope>
    <source>
        <strain evidence="4">CGMCC 1.10683</strain>
    </source>
</reference>
<dbReference type="AlphaFoldDB" id="A0A1I6PZ69"/>
<proteinExistence type="predicted"/>
<keyword evidence="1" id="KW-0472">Membrane</keyword>
<feature type="domain" description="Peptidase M56" evidence="2">
    <location>
        <begin position="143"/>
        <end position="264"/>
    </location>
</feature>
<dbReference type="Gene3D" id="3.30.1150.10">
    <property type="match status" value="1"/>
</dbReference>
<dbReference type="EMBL" id="FOZV01000002">
    <property type="protein sequence ID" value="SFS45511.1"/>
    <property type="molecule type" value="Genomic_DNA"/>
</dbReference>
<evidence type="ECO:0000313" key="4">
    <source>
        <dbReference type="Proteomes" id="UP000198788"/>
    </source>
</evidence>
<evidence type="ECO:0000313" key="3">
    <source>
        <dbReference type="EMBL" id="SFS45511.1"/>
    </source>
</evidence>
<feature type="transmembrane region" description="Helical" evidence="1">
    <location>
        <begin position="45"/>
        <end position="72"/>
    </location>
</feature>
<dbReference type="OrthoDB" id="1628901at2"/>
<dbReference type="CDD" id="cd07341">
    <property type="entry name" value="M56_BlaR1_MecR1_like"/>
    <property type="match status" value="1"/>
</dbReference>
<evidence type="ECO:0000256" key="1">
    <source>
        <dbReference type="SAM" id="Phobius"/>
    </source>
</evidence>
<name>A0A1I6PZ69_9CAUL</name>
<dbReference type="SUPFAM" id="SSF74653">
    <property type="entry name" value="TolA/TonB C-terminal domain"/>
    <property type="match status" value="1"/>
</dbReference>